<evidence type="ECO:0000256" key="1">
    <source>
        <dbReference type="SAM" id="MobiDB-lite"/>
    </source>
</evidence>
<feature type="compositionally biased region" description="Low complexity" evidence="1">
    <location>
        <begin position="157"/>
        <end position="178"/>
    </location>
</feature>
<feature type="compositionally biased region" description="Low complexity" evidence="1">
    <location>
        <begin position="189"/>
        <end position="230"/>
    </location>
</feature>
<dbReference type="PATRIC" id="fig|1240678.4.peg.1737"/>
<protein>
    <submittedName>
        <fullName evidence="3">Membrane protein</fullName>
    </submittedName>
</protein>
<keyword evidence="4" id="KW-1185">Reference proteome</keyword>
<feature type="transmembrane region" description="Helical" evidence="2">
    <location>
        <begin position="12"/>
        <end position="30"/>
    </location>
</feature>
<organism evidence="3 4">
    <name type="scientific">Streptomyces natalensis ATCC 27448</name>
    <dbReference type="NCBI Taxonomy" id="1240678"/>
    <lineage>
        <taxon>Bacteria</taxon>
        <taxon>Bacillati</taxon>
        <taxon>Actinomycetota</taxon>
        <taxon>Actinomycetes</taxon>
        <taxon>Kitasatosporales</taxon>
        <taxon>Streptomycetaceae</taxon>
        <taxon>Streptomyces</taxon>
    </lineage>
</organism>
<keyword evidence="2" id="KW-0472">Membrane</keyword>
<feature type="transmembrane region" description="Helical" evidence="2">
    <location>
        <begin position="88"/>
        <end position="108"/>
    </location>
</feature>
<gene>
    <name evidence="3" type="ORF">SNA_08290</name>
</gene>
<feature type="compositionally biased region" description="Gly residues" evidence="1">
    <location>
        <begin position="179"/>
        <end position="188"/>
    </location>
</feature>
<evidence type="ECO:0000313" key="3">
    <source>
        <dbReference type="EMBL" id="KIZ18586.1"/>
    </source>
</evidence>
<dbReference type="AlphaFoldDB" id="A0A0D7CR94"/>
<keyword evidence="2" id="KW-0812">Transmembrane</keyword>
<proteinExistence type="predicted"/>
<dbReference type="EMBL" id="JRKI01000009">
    <property type="protein sequence ID" value="KIZ18586.1"/>
    <property type="molecule type" value="Genomic_DNA"/>
</dbReference>
<dbReference type="Proteomes" id="UP000032458">
    <property type="component" value="Unassembled WGS sequence"/>
</dbReference>
<feature type="region of interest" description="Disordered" evidence="1">
    <location>
        <begin position="157"/>
        <end position="230"/>
    </location>
</feature>
<reference evidence="3 4" key="1">
    <citation type="submission" date="2014-09" db="EMBL/GenBank/DDBJ databases">
        <title>Draft genome sequence of Streptomyces natalensis ATCC 27448, producer of the antifungal pimaricin.</title>
        <authorList>
            <person name="Mendes M.V."/>
            <person name="Beites T."/>
            <person name="Pires S."/>
            <person name="Santos C.L."/>
            <person name="Moradas-Ferreira P."/>
        </authorList>
    </citation>
    <scope>NUCLEOTIDE SEQUENCE [LARGE SCALE GENOMIC DNA]</scope>
    <source>
        <strain evidence="3 4">ATCC 27448</strain>
    </source>
</reference>
<sequence>MNIRSLTRGDGVVIGAAVLLFIASFLNFVSGPDCSGPYAKVCQDAVASSSFNAWHMLGTVMSIYMAGVIGAAIIVINRALPQQRKVGGLDLGQFGVGLTIFAAWTAFWTIVDITSAGPGIIVGLIAALVLAGAAVAGPLVPALNAALISDKPAGGPSPYGVNPNPGYGYPGAQQQPQAGGYGYPGGQQPGQPQAGQPYGQQQPADATAGGAQGAAPQAAQAAPAGATPAAGTPSDFAPFWFAVPVARPLYGEDGAAAPIAELAPGTWYLAVEQRGQALIAQTQDGRRGVLQDTTGIQRG</sequence>
<feature type="transmembrane region" description="Helical" evidence="2">
    <location>
        <begin position="53"/>
        <end position="76"/>
    </location>
</feature>
<evidence type="ECO:0000313" key="4">
    <source>
        <dbReference type="Proteomes" id="UP000032458"/>
    </source>
</evidence>
<comment type="caution">
    <text evidence="3">The sequence shown here is derived from an EMBL/GenBank/DDBJ whole genome shotgun (WGS) entry which is preliminary data.</text>
</comment>
<evidence type="ECO:0000256" key="2">
    <source>
        <dbReference type="SAM" id="Phobius"/>
    </source>
</evidence>
<feature type="transmembrane region" description="Helical" evidence="2">
    <location>
        <begin position="120"/>
        <end position="143"/>
    </location>
</feature>
<accession>A0A0D7CR94</accession>
<keyword evidence="2" id="KW-1133">Transmembrane helix</keyword>
<dbReference type="RefSeq" id="WP_044363964.1">
    <property type="nucleotide sequence ID" value="NZ_JRKI01000009.1"/>
</dbReference>
<name>A0A0D7CR94_9ACTN</name>